<dbReference type="InParanoid" id="A0A409VKF1"/>
<dbReference type="AlphaFoldDB" id="A0A409VKF1"/>
<evidence type="ECO:0000313" key="2">
    <source>
        <dbReference type="Proteomes" id="UP000284842"/>
    </source>
</evidence>
<organism evidence="1 2">
    <name type="scientific">Panaeolus cyanescens</name>
    <dbReference type="NCBI Taxonomy" id="181874"/>
    <lineage>
        <taxon>Eukaryota</taxon>
        <taxon>Fungi</taxon>
        <taxon>Dikarya</taxon>
        <taxon>Basidiomycota</taxon>
        <taxon>Agaricomycotina</taxon>
        <taxon>Agaricomycetes</taxon>
        <taxon>Agaricomycetidae</taxon>
        <taxon>Agaricales</taxon>
        <taxon>Agaricineae</taxon>
        <taxon>Galeropsidaceae</taxon>
        <taxon>Panaeolus</taxon>
    </lineage>
</organism>
<dbReference type="OrthoDB" id="3068592at2759"/>
<dbReference type="SUPFAM" id="SSF81383">
    <property type="entry name" value="F-box domain"/>
    <property type="match status" value="1"/>
</dbReference>
<sequence length="283" mass="33066">MSYLEWHELLVLRKVCTVLNRASRERILWRNIIASSPSRFTLTKRIHVCSSQELEDAFLRVQRAQQKWVNPRSITPQVQPKSGLGSIRFFPMEYALLPGGRWLLKLEWHGPFTLFYADLSSRETNTTWRTLIHIPSELNSTSFVYYTSMPRLLDVDQSSEYLAFTFLTLTTMHGKEIKAIPPTRFDVWRCTSEFDREGCEIGLHASLVSSFQERYAKVHFFKASLKGDVVTYEVIYYDYFLVVVVDWKLANGQIEKVPRVVLSQRFYDGEQVSPTQTIHAYFL</sequence>
<protein>
    <recommendedName>
        <fullName evidence="3">F-box domain-containing protein</fullName>
    </recommendedName>
</protein>
<proteinExistence type="predicted"/>
<name>A0A409VKF1_9AGAR</name>
<dbReference type="InterPro" id="IPR036047">
    <property type="entry name" value="F-box-like_dom_sf"/>
</dbReference>
<accession>A0A409VKF1</accession>
<evidence type="ECO:0008006" key="3">
    <source>
        <dbReference type="Google" id="ProtNLM"/>
    </source>
</evidence>
<dbReference type="Proteomes" id="UP000284842">
    <property type="component" value="Unassembled WGS sequence"/>
</dbReference>
<reference evidence="1 2" key="1">
    <citation type="journal article" date="2018" name="Evol. Lett.">
        <title>Horizontal gene cluster transfer increased hallucinogenic mushroom diversity.</title>
        <authorList>
            <person name="Reynolds H.T."/>
            <person name="Vijayakumar V."/>
            <person name="Gluck-Thaler E."/>
            <person name="Korotkin H.B."/>
            <person name="Matheny P.B."/>
            <person name="Slot J.C."/>
        </authorList>
    </citation>
    <scope>NUCLEOTIDE SEQUENCE [LARGE SCALE GENOMIC DNA]</scope>
    <source>
        <strain evidence="1 2">2629</strain>
    </source>
</reference>
<evidence type="ECO:0000313" key="1">
    <source>
        <dbReference type="EMBL" id="PPQ66686.1"/>
    </source>
</evidence>
<gene>
    <name evidence="1" type="ORF">CVT24_008839</name>
</gene>
<keyword evidence="2" id="KW-1185">Reference proteome</keyword>
<dbReference type="EMBL" id="NHTK01006037">
    <property type="protein sequence ID" value="PPQ66686.1"/>
    <property type="molecule type" value="Genomic_DNA"/>
</dbReference>
<comment type="caution">
    <text evidence="1">The sequence shown here is derived from an EMBL/GenBank/DDBJ whole genome shotgun (WGS) entry which is preliminary data.</text>
</comment>